<dbReference type="Proteomes" id="UP000299102">
    <property type="component" value="Unassembled WGS sequence"/>
</dbReference>
<name>A0A4C1VRB4_EUMVA</name>
<evidence type="ECO:0000313" key="3">
    <source>
        <dbReference type="Proteomes" id="UP000299102"/>
    </source>
</evidence>
<organism evidence="2 3">
    <name type="scientific">Eumeta variegata</name>
    <name type="common">Bagworm moth</name>
    <name type="synonym">Eumeta japonica</name>
    <dbReference type="NCBI Taxonomy" id="151549"/>
    <lineage>
        <taxon>Eukaryota</taxon>
        <taxon>Metazoa</taxon>
        <taxon>Ecdysozoa</taxon>
        <taxon>Arthropoda</taxon>
        <taxon>Hexapoda</taxon>
        <taxon>Insecta</taxon>
        <taxon>Pterygota</taxon>
        <taxon>Neoptera</taxon>
        <taxon>Endopterygota</taxon>
        <taxon>Lepidoptera</taxon>
        <taxon>Glossata</taxon>
        <taxon>Ditrysia</taxon>
        <taxon>Tineoidea</taxon>
        <taxon>Psychidae</taxon>
        <taxon>Oiketicinae</taxon>
        <taxon>Eumeta</taxon>
    </lineage>
</organism>
<protein>
    <submittedName>
        <fullName evidence="2">Uncharacterized protein</fullName>
    </submittedName>
</protein>
<evidence type="ECO:0000313" key="2">
    <source>
        <dbReference type="EMBL" id="GBP40907.1"/>
    </source>
</evidence>
<proteinExistence type="predicted"/>
<gene>
    <name evidence="2" type="ORF">EVAR_88968_1</name>
</gene>
<accession>A0A4C1VRB4</accession>
<evidence type="ECO:0000256" key="1">
    <source>
        <dbReference type="SAM" id="MobiDB-lite"/>
    </source>
</evidence>
<sequence>MVSRQPSSLRNAPLVYHGPSRSPSGRGHFRRRRGCAMVNDSQDHAPRRNLERYVVDISKRVKTIASVEIDRIGCSSRPAENTASESE</sequence>
<reference evidence="2 3" key="1">
    <citation type="journal article" date="2019" name="Commun. Biol.">
        <title>The bagworm genome reveals a unique fibroin gene that provides high tensile strength.</title>
        <authorList>
            <person name="Kono N."/>
            <person name="Nakamura H."/>
            <person name="Ohtoshi R."/>
            <person name="Tomita M."/>
            <person name="Numata K."/>
            <person name="Arakawa K."/>
        </authorList>
    </citation>
    <scope>NUCLEOTIDE SEQUENCE [LARGE SCALE GENOMIC DNA]</scope>
</reference>
<feature type="region of interest" description="Disordered" evidence="1">
    <location>
        <begin position="1"/>
        <end position="29"/>
    </location>
</feature>
<feature type="compositionally biased region" description="Polar residues" evidence="1">
    <location>
        <begin position="1"/>
        <end position="10"/>
    </location>
</feature>
<comment type="caution">
    <text evidence="2">The sequence shown here is derived from an EMBL/GenBank/DDBJ whole genome shotgun (WGS) entry which is preliminary data.</text>
</comment>
<dbReference type="AlphaFoldDB" id="A0A4C1VRB4"/>
<keyword evidence="3" id="KW-1185">Reference proteome</keyword>
<dbReference type="EMBL" id="BGZK01000389">
    <property type="protein sequence ID" value="GBP40907.1"/>
    <property type="molecule type" value="Genomic_DNA"/>
</dbReference>